<evidence type="ECO:0000313" key="3">
    <source>
        <dbReference type="Proteomes" id="UP001203410"/>
    </source>
</evidence>
<keyword evidence="3" id="KW-1185">Reference proteome</keyword>
<evidence type="ECO:0008006" key="4">
    <source>
        <dbReference type="Google" id="ProtNLM"/>
    </source>
</evidence>
<dbReference type="EMBL" id="JAMGBA010000001">
    <property type="protein sequence ID" value="MCL6697945.1"/>
    <property type="molecule type" value="Genomic_DNA"/>
</dbReference>
<dbReference type="SUPFAM" id="SSF54427">
    <property type="entry name" value="NTF2-like"/>
    <property type="match status" value="1"/>
</dbReference>
<organism evidence="2 3">
    <name type="scientific">Sphingomonas caseinilyticus</name>
    <dbReference type="NCBI Taxonomy" id="2908205"/>
    <lineage>
        <taxon>Bacteria</taxon>
        <taxon>Pseudomonadati</taxon>
        <taxon>Pseudomonadota</taxon>
        <taxon>Alphaproteobacteria</taxon>
        <taxon>Sphingomonadales</taxon>
        <taxon>Sphingomonadaceae</taxon>
        <taxon>Sphingomonas</taxon>
    </lineage>
</organism>
<evidence type="ECO:0000256" key="1">
    <source>
        <dbReference type="SAM" id="SignalP"/>
    </source>
</evidence>
<proteinExistence type="predicted"/>
<accession>A0ABT0RSH1</accession>
<keyword evidence="1" id="KW-0732">Signal</keyword>
<feature type="signal peptide" evidence="1">
    <location>
        <begin position="1"/>
        <end position="18"/>
    </location>
</feature>
<dbReference type="Gene3D" id="3.10.450.50">
    <property type="match status" value="1"/>
</dbReference>
<dbReference type="InterPro" id="IPR032710">
    <property type="entry name" value="NTF2-like_dom_sf"/>
</dbReference>
<reference evidence="2 3" key="1">
    <citation type="submission" date="2022-05" db="EMBL/GenBank/DDBJ databases">
        <authorList>
            <person name="Jo J.-H."/>
            <person name="Im W.-T."/>
        </authorList>
    </citation>
    <scope>NUCLEOTIDE SEQUENCE [LARGE SCALE GENOMIC DNA]</scope>
    <source>
        <strain evidence="2 3">NSE70-1</strain>
    </source>
</reference>
<gene>
    <name evidence="2" type="ORF">LZ496_03990</name>
</gene>
<dbReference type="Proteomes" id="UP001203410">
    <property type="component" value="Unassembled WGS sequence"/>
</dbReference>
<sequence>MIMVAVAASLAASPACPAADAKAELLAMHEKTRQAHLQGEGAAIAENIGDRLLMADNGTLRTQSKADVEQFFTGYLKRVRYSEWRDVSSPVVTISPDGQMAWMAVEVAAKYTRADKPAEGEKNFKSSWIATYARDNCAWRMTGIASDVVE</sequence>
<dbReference type="RefSeq" id="WP_249903295.1">
    <property type="nucleotide sequence ID" value="NZ_JAMGBA010000001.1"/>
</dbReference>
<comment type="caution">
    <text evidence="2">The sequence shown here is derived from an EMBL/GenBank/DDBJ whole genome shotgun (WGS) entry which is preliminary data.</text>
</comment>
<evidence type="ECO:0000313" key="2">
    <source>
        <dbReference type="EMBL" id="MCL6697945.1"/>
    </source>
</evidence>
<feature type="chain" id="PRO_5045838476" description="SnoaL-like domain-containing protein" evidence="1">
    <location>
        <begin position="19"/>
        <end position="150"/>
    </location>
</feature>
<name>A0ABT0RSH1_9SPHN</name>
<protein>
    <recommendedName>
        <fullName evidence="4">SnoaL-like domain-containing protein</fullName>
    </recommendedName>
</protein>